<evidence type="ECO:0000313" key="2">
    <source>
        <dbReference type="Proteomes" id="UP001155587"/>
    </source>
</evidence>
<comment type="caution">
    <text evidence="1">The sequence shown here is derived from an EMBL/GenBank/DDBJ whole genome shotgun (WGS) entry which is preliminary data.</text>
</comment>
<evidence type="ECO:0000313" key="1">
    <source>
        <dbReference type="EMBL" id="MCW8348108.1"/>
    </source>
</evidence>
<gene>
    <name evidence="1" type="ORF">MD535_19135</name>
</gene>
<dbReference type="Proteomes" id="UP001155587">
    <property type="component" value="Unassembled WGS sequence"/>
</dbReference>
<proteinExistence type="predicted"/>
<dbReference type="AlphaFoldDB" id="A0A9X3CRI3"/>
<accession>A0A9X3CRI3</accession>
<dbReference type="EMBL" id="JAKRRY010000031">
    <property type="protein sequence ID" value="MCW8348108.1"/>
    <property type="molecule type" value="Genomic_DNA"/>
</dbReference>
<keyword evidence="2" id="KW-1185">Reference proteome</keyword>
<name>A0A9X3CRI3_9VIBR</name>
<reference evidence="1" key="1">
    <citation type="submission" date="2022-02" db="EMBL/GenBank/DDBJ databases">
        <title>Vibrio sp. nov, a new bacterium isolated from seawater.</title>
        <authorList>
            <person name="Yuan Y."/>
        </authorList>
    </citation>
    <scope>NUCLEOTIDE SEQUENCE</scope>
    <source>
        <strain evidence="1">ZSDZ65</strain>
    </source>
</reference>
<protein>
    <submittedName>
        <fullName evidence="1">Uncharacterized protein</fullName>
    </submittedName>
</protein>
<organism evidence="1 2">
    <name type="scientific">Vibrio qingdaonensis</name>
    <dbReference type="NCBI Taxonomy" id="2829491"/>
    <lineage>
        <taxon>Bacteria</taxon>
        <taxon>Pseudomonadati</taxon>
        <taxon>Pseudomonadota</taxon>
        <taxon>Gammaproteobacteria</taxon>
        <taxon>Vibrionales</taxon>
        <taxon>Vibrionaceae</taxon>
        <taxon>Vibrio</taxon>
    </lineage>
</organism>
<dbReference type="RefSeq" id="WP_265676671.1">
    <property type="nucleotide sequence ID" value="NZ_JAKRRY010000031.1"/>
</dbReference>
<sequence length="484" mass="53918">MTDFESISPPFENAADTRTIVQLPCGMFVFTEQYLFSESIALNQLSPELVVCEHSGGVLKDFGHGIYGFIPTDGFTGEIHLRCMVEGVVIGVDCHLIHRVHRHVPEQFSRINSQKPTFSYSILSDHSVFISKRQFADALGVPVSVSDHLRIMTVSSPSLGYTVKQTAQYCVVMQDYADRGITPRRCILDVSLFNVTQKTLIQQRLVVDVTLFSTVIPQRLLFPSSASRCTFEQRQLLENTDQLASPILFVEALYSLVQGAIFEPQPSGAFEINYANLVGKVPDLLLYNISDAVDMVGVGVAIPGENDSNIARLSHTMKKWCAIEINKSDLRSAIATPNVDGDTVNLDYSDRLAVQKSCTDIFRLTIPNNGTGREKISVRPSYSCESDALLSFELIFMPNLVYQNCVKRQEENHWQVCRREIEQLVSQRTSKKIRDVDLSCHQALITANSTNFCSVWTSESADQISLNLTVSFDDGSIGFSSITI</sequence>